<keyword evidence="3" id="KW-1185">Reference proteome</keyword>
<evidence type="ECO:0000313" key="3">
    <source>
        <dbReference type="Proteomes" id="UP000198571"/>
    </source>
</evidence>
<evidence type="ECO:0000313" key="2">
    <source>
        <dbReference type="EMBL" id="SES00328.1"/>
    </source>
</evidence>
<keyword evidence="1" id="KW-1133">Transmembrane helix</keyword>
<evidence type="ECO:0000256" key="1">
    <source>
        <dbReference type="SAM" id="Phobius"/>
    </source>
</evidence>
<dbReference type="Proteomes" id="UP000198571">
    <property type="component" value="Unassembled WGS sequence"/>
</dbReference>
<sequence>MSGILVFILFLAVVAIVMMYIINSRKKDLAIEGHSDFSKRKCDKCGHEIPDGYMKSLCPQCKTFLAR</sequence>
<protein>
    <submittedName>
        <fullName evidence="2">Uncharacterized protein</fullName>
    </submittedName>
</protein>
<proteinExistence type="predicted"/>
<keyword evidence="1" id="KW-0472">Membrane</keyword>
<dbReference type="EMBL" id="FOGT01000006">
    <property type="protein sequence ID" value="SES00328.1"/>
    <property type="molecule type" value="Genomic_DNA"/>
</dbReference>
<feature type="transmembrane region" description="Helical" evidence="1">
    <location>
        <begin position="6"/>
        <end position="22"/>
    </location>
</feature>
<gene>
    <name evidence="2" type="ORF">SAMN05518684_10668</name>
</gene>
<dbReference type="AlphaFoldDB" id="A0A1H9TTF3"/>
<accession>A0A1H9TTF3</accession>
<keyword evidence="1" id="KW-0812">Transmembrane</keyword>
<organism evidence="2 3">
    <name type="scientific">Salipaludibacillus aurantiacus</name>
    <dbReference type="NCBI Taxonomy" id="1601833"/>
    <lineage>
        <taxon>Bacteria</taxon>
        <taxon>Bacillati</taxon>
        <taxon>Bacillota</taxon>
        <taxon>Bacilli</taxon>
        <taxon>Bacillales</taxon>
        <taxon>Bacillaceae</taxon>
    </lineage>
</organism>
<reference evidence="3" key="1">
    <citation type="submission" date="2016-10" db="EMBL/GenBank/DDBJ databases">
        <authorList>
            <person name="Varghese N."/>
            <person name="Submissions S."/>
        </authorList>
    </citation>
    <scope>NUCLEOTIDE SEQUENCE [LARGE SCALE GENOMIC DNA]</scope>
    <source>
        <strain evidence="3">S9</strain>
    </source>
</reference>
<name>A0A1H9TTF3_9BACI</name>